<feature type="region of interest" description="Disordered" evidence="1">
    <location>
        <begin position="180"/>
        <end position="213"/>
    </location>
</feature>
<evidence type="ECO:0000256" key="1">
    <source>
        <dbReference type="SAM" id="MobiDB-lite"/>
    </source>
</evidence>
<feature type="compositionally biased region" description="Polar residues" evidence="1">
    <location>
        <begin position="682"/>
        <end position="698"/>
    </location>
</feature>
<keyword evidence="3" id="KW-1185">Reference proteome</keyword>
<protein>
    <recommendedName>
        <fullName evidence="4">Transmembrane protein</fullName>
    </recommendedName>
</protein>
<sequence>MLASGLVVLQSVGGLGAISMQGTAAGADPPATVTRGHQFNPFVGSPNNQPQPTGAGMPVRPSVELRPTAQAHLQIPRVQAVSSKSDSVFLGPAFDAFEPESFQGNFAASPQQPERLPSASELFDENRHSFGMAETELGPVVVAQANAGNGMLPTFEDVVEMSDKAFGSLDSLVMESELPTSEFTNNPYSDGQFSEGQTSEAQYSENQHSGSQYSENQYLGSQYAGLEDAGVEPYRMPPSYEAGAVGTERESVVIFDEAMPDPTMQFDAPTAKLASAARKRSAFLQQQPPQPIAGASVYLATQTAKSQSAIAVKLLEQAQLEYECAAYASAETSAWQALEKCAQSIDLSRSMSVSGSAPVEAAQTAIAKLHRGHRAIIEACDFVGPYAQDNRQAIARLARAHETPVVREALPPMRMSYSSSTPDAAALPSASEAVDRYLDYARMQLSDVASESLLAARAMDLLAAIRLGRNDAVRLPGPTAICLRRAAVQGQSGNADLVAKLGHHLADVGLVDEARWALQHSLSIQHNPANAARLATLNQVATRPTPANYGQSILAATRSRVRQQPDVITMSPEQFASISTQVMPGNDTDPNAAKTSPNYPADATGELRSTPVPDASGLWAGANPPSSQVETSEKPSFIKALAANFHLKPNSSASVPARTASFERTHSPTLLPRSMASGGMTGRSNIVDPNTMPTQTMTPRAIAPPTTASQTMNTRAMNAGVTGQSSYPTNMPNVGASGAPTPQKVSSRFLPSLKKWW</sequence>
<evidence type="ECO:0000313" key="2">
    <source>
        <dbReference type="EMBL" id="SMP56784.1"/>
    </source>
</evidence>
<organism evidence="2 3">
    <name type="scientific">Neorhodopirellula lusitana</name>
    <dbReference type="NCBI Taxonomy" id="445327"/>
    <lineage>
        <taxon>Bacteria</taxon>
        <taxon>Pseudomonadati</taxon>
        <taxon>Planctomycetota</taxon>
        <taxon>Planctomycetia</taxon>
        <taxon>Pirellulales</taxon>
        <taxon>Pirellulaceae</taxon>
        <taxon>Neorhodopirellula</taxon>
    </lineage>
</organism>
<feature type="region of interest" description="Disordered" evidence="1">
    <location>
        <begin position="580"/>
        <end position="634"/>
    </location>
</feature>
<dbReference type="Proteomes" id="UP001158067">
    <property type="component" value="Unassembled WGS sequence"/>
</dbReference>
<reference evidence="2 3" key="1">
    <citation type="submission" date="2017-05" db="EMBL/GenBank/DDBJ databases">
        <authorList>
            <person name="Varghese N."/>
            <person name="Submissions S."/>
        </authorList>
    </citation>
    <scope>NUCLEOTIDE SEQUENCE [LARGE SCALE GENOMIC DNA]</scope>
    <source>
        <strain evidence="2 3">DSM 25457</strain>
    </source>
</reference>
<evidence type="ECO:0008006" key="4">
    <source>
        <dbReference type="Google" id="ProtNLM"/>
    </source>
</evidence>
<comment type="caution">
    <text evidence="2">The sequence shown here is derived from an EMBL/GenBank/DDBJ whole genome shotgun (WGS) entry which is preliminary data.</text>
</comment>
<feature type="region of interest" description="Disordered" evidence="1">
    <location>
        <begin position="669"/>
        <end position="706"/>
    </location>
</feature>
<dbReference type="EMBL" id="FXUG01000005">
    <property type="protein sequence ID" value="SMP56784.1"/>
    <property type="molecule type" value="Genomic_DNA"/>
</dbReference>
<name>A0ABY1Q309_9BACT</name>
<evidence type="ECO:0000313" key="3">
    <source>
        <dbReference type="Proteomes" id="UP001158067"/>
    </source>
</evidence>
<proteinExistence type="predicted"/>
<accession>A0ABY1Q309</accession>
<gene>
    <name evidence="2" type="ORF">SAMN06265222_105208</name>
</gene>